<dbReference type="Pfam" id="PF04493">
    <property type="entry name" value="Endonuclease_5"/>
    <property type="match status" value="1"/>
</dbReference>
<keyword evidence="7" id="KW-0460">Magnesium</keyword>
<dbReference type="GO" id="GO:0016891">
    <property type="term" value="F:RNA endonuclease activity producing 5'-phosphomonoesters, hydrolytic mechanism"/>
    <property type="evidence" value="ECO:0007669"/>
    <property type="project" value="TreeGrafter"/>
</dbReference>
<accession>A0A4D6K8C9</accession>
<proteinExistence type="inferred from homology"/>
<evidence type="ECO:0000256" key="2">
    <source>
        <dbReference type="ARBA" id="ARBA00004496"/>
    </source>
</evidence>
<keyword evidence="6 7" id="KW-0378">Hydrolase</keyword>
<dbReference type="GO" id="GO:0005737">
    <property type="term" value="C:cytoplasm"/>
    <property type="evidence" value="ECO:0007669"/>
    <property type="project" value="UniProtKB-SubCell"/>
</dbReference>
<keyword evidence="7" id="KW-0227">DNA damage</keyword>
<keyword evidence="7" id="KW-0234">DNA repair</keyword>
<gene>
    <name evidence="7" type="primary">nfi</name>
    <name evidence="9" type="ORF">E5139_02110</name>
</gene>
<sequence length="272" mass="28620">MEPARPEFVPDPALSRGEMESLQREIAAEATFADDLGFDPAALRSDPEQHRLGEDVGDGSDSAPAQPLVAGVDQAFVDDVAVSAVVVSRGDEVVERVHAAVETEIPYIPGLLSFREGGAILAALGELRRTPDLLVVDGSGRIHFREAGLATHVGVLFDVPAIGVAKSLLCGRPRESLDGKLSVGTTVGIEADDSVETATPGALIGHAVQTRQYDSPKRHVNPLYVSPGHRVGAETVPELVLATTAGYKLPEPTRLADSDADEAKAAVRDDRA</sequence>
<feature type="region of interest" description="Disordered" evidence="8">
    <location>
        <begin position="251"/>
        <end position="272"/>
    </location>
</feature>
<evidence type="ECO:0000313" key="9">
    <source>
        <dbReference type="EMBL" id="QCD64488.1"/>
    </source>
</evidence>
<dbReference type="Gene3D" id="3.30.2170.10">
    <property type="entry name" value="archaeoglobus fulgidus dsm 4304 superfamily"/>
    <property type="match status" value="1"/>
</dbReference>
<feature type="compositionally biased region" description="Basic and acidic residues" evidence="8">
    <location>
        <begin position="45"/>
        <end position="54"/>
    </location>
</feature>
<dbReference type="GeneID" id="42177693"/>
<dbReference type="PANTHER" id="PTHR28511:SF1">
    <property type="entry name" value="ENDONUCLEASE V"/>
    <property type="match status" value="1"/>
</dbReference>
<dbReference type="GO" id="GO:0043737">
    <property type="term" value="F:deoxyribonuclease V activity"/>
    <property type="evidence" value="ECO:0007669"/>
    <property type="project" value="UniProtKB-UniRule"/>
</dbReference>
<keyword evidence="5 7" id="KW-0255">Endonuclease</keyword>
<organism evidence="9 10">
    <name type="scientific">Halomicrobium mukohataei</name>
    <dbReference type="NCBI Taxonomy" id="57705"/>
    <lineage>
        <taxon>Archaea</taxon>
        <taxon>Methanobacteriati</taxon>
        <taxon>Methanobacteriota</taxon>
        <taxon>Stenosarchaea group</taxon>
        <taxon>Halobacteria</taxon>
        <taxon>Halobacteriales</taxon>
        <taxon>Haloarculaceae</taxon>
        <taxon>Halomicrobium</taxon>
    </lineage>
</organism>
<keyword evidence="7" id="KW-0479">Metal-binding</keyword>
<feature type="binding site" evidence="7">
    <location>
        <position position="73"/>
    </location>
    <ligand>
        <name>Mg(2+)</name>
        <dbReference type="ChEBI" id="CHEBI:18420"/>
    </ligand>
</feature>
<evidence type="ECO:0000256" key="8">
    <source>
        <dbReference type="SAM" id="MobiDB-lite"/>
    </source>
</evidence>
<dbReference type="AlphaFoldDB" id="A0A4D6K8C9"/>
<name>A0A4D6K8C9_9EURY</name>
<dbReference type="RefSeq" id="WP_015763913.1">
    <property type="nucleotide sequence ID" value="NZ_CP039375.1"/>
</dbReference>
<comment type="function">
    <text evidence="7">DNA repair enzyme involved in the repair of deaminated bases. Selectively cleaves double-stranded DNA at the second phosphodiester bond 3' to a deoxyinosine leaving behind the intact lesion on the nicked DNA.</text>
</comment>
<feature type="site" description="Interaction with target DNA" evidence="7">
    <location>
        <position position="107"/>
    </location>
</feature>
<comment type="catalytic activity">
    <reaction evidence="1 7">
        <text>Endonucleolytic cleavage at apurinic or apyrimidinic sites to products with a 5'-phosphate.</text>
        <dbReference type="EC" id="3.1.21.7"/>
    </reaction>
</comment>
<protein>
    <recommendedName>
        <fullName evidence="7">Endonuclease V</fullName>
        <ecNumber evidence="7">3.1.21.7</ecNumber>
    </recommendedName>
    <alternativeName>
        <fullName evidence="7">Deoxyinosine 3'endonuclease</fullName>
    </alternativeName>
    <alternativeName>
        <fullName evidence="7">Deoxyribonuclease V</fullName>
        <shortName evidence="7">DNase V</shortName>
    </alternativeName>
</protein>
<evidence type="ECO:0000256" key="5">
    <source>
        <dbReference type="ARBA" id="ARBA00022759"/>
    </source>
</evidence>
<evidence type="ECO:0000256" key="4">
    <source>
        <dbReference type="ARBA" id="ARBA00022722"/>
    </source>
</evidence>
<keyword evidence="4 7" id="KW-0540">Nuclease</keyword>
<evidence type="ECO:0000256" key="3">
    <source>
        <dbReference type="ARBA" id="ARBA00022490"/>
    </source>
</evidence>
<dbReference type="Proteomes" id="UP000297053">
    <property type="component" value="Chromosome"/>
</dbReference>
<dbReference type="PANTHER" id="PTHR28511">
    <property type="entry name" value="ENDONUCLEASE V"/>
    <property type="match status" value="1"/>
</dbReference>
<dbReference type="GO" id="GO:0006281">
    <property type="term" value="P:DNA repair"/>
    <property type="evidence" value="ECO:0007669"/>
    <property type="project" value="UniProtKB-UniRule"/>
</dbReference>
<evidence type="ECO:0000313" key="10">
    <source>
        <dbReference type="Proteomes" id="UP000297053"/>
    </source>
</evidence>
<keyword evidence="3 7" id="KW-0963">Cytoplasm</keyword>
<dbReference type="KEGG" id="halz:E5139_02110"/>
<dbReference type="CDD" id="cd06559">
    <property type="entry name" value="Endonuclease_V"/>
    <property type="match status" value="1"/>
</dbReference>
<dbReference type="OMA" id="NACAHTL"/>
<feature type="binding site" evidence="7">
    <location>
        <position position="137"/>
    </location>
    <ligand>
        <name>Mg(2+)</name>
        <dbReference type="ChEBI" id="CHEBI:18420"/>
    </ligand>
</feature>
<feature type="region of interest" description="Disordered" evidence="8">
    <location>
        <begin position="1"/>
        <end position="20"/>
    </location>
</feature>
<comment type="cofactor">
    <cofactor evidence="7">
        <name>Mg(2+)</name>
        <dbReference type="ChEBI" id="CHEBI:18420"/>
    </cofactor>
</comment>
<reference evidence="9 10" key="1">
    <citation type="submission" date="2019-04" db="EMBL/GenBank/DDBJ databases">
        <title>Complete genome sequence of Arthrobacter sp. ZXY-2 associated with effective atrazine degradation and salt adaptation.</title>
        <authorList>
            <person name="Zhao X."/>
        </authorList>
    </citation>
    <scope>NUCLEOTIDE SEQUENCE [LARGE SCALE GENOMIC DNA]</scope>
    <source>
        <strain evidence="10">ZP60</strain>
    </source>
</reference>
<dbReference type="InterPro" id="IPR007581">
    <property type="entry name" value="Endonuclease-V"/>
</dbReference>
<feature type="region of interest" description="Disordered" evidence="8">
    <location>
        <begin position="37"/>
        <end position="63"/>
    </location>
</feature>
<evidence type="ECO:0000256" key="7">
    <source>
        <dbReference type="HAMAP-Rule" id="MF_00801"/>
    </source>
</evidence>
<dbReference type="GO" id="GO:0003727">
    <property type="term" value="F:single-stranded RNA binding"/>
    <property type="evidence" value="ECO:0007669"/>
    <property type="project" value="TreeGrafter"/>
</dbReference>
<dbReference type="EMBL" id="CP039375">
    <property type="protein sequence ID" value="QCD64488.1"/>
    <property type="molecule type" value="Genomic_DNA"/>
</dbReference>
<comment type="subcellular location">
    <subcellularLocation>
        <location evidence="2 7">Cytoplasm</location>
    </subcellularLocation>
</comment>
<feature type="compositionally biased region" description="Basic and acidic residues" evidence="8">
    <location>
        <begin position="254"/>
        <end position="272"/>
    </location>
</feature>
<dbReference type="EC" id="3.1.21.7" evidence="7"/>
<evidence type="ECO:0000256" key="6">
    <source>
        <dbReference type="ARBA" id="ARBA00022801"/>
    </source>
</evidence>
<dbReference type="GO" id="GO:0000287">
    <property type="term" value="F:magnesium ion binding"/>
    <property type="evidence" value="ECO:0007669"/>
    <property type="project" value="UniProtKB-UniRule"/>
</dbReference>
<dbReference type="HAMAP" id="MF_00801">
    <property type="entry name" value="Endonuclease_5"/>
    <property type="match status" value="1"/>
</dbReference>
<reference evidence="9 10" key="2">
    <citation type="submission" date="2019-04" db="EMBL/GenBank/DDBJ databases">
        <authorList>
            <person name="Yang S."/>
            <person name="Wei W."/>
        </authorList>
    </citation>
    <scope>NUCLEOTIDE SEQUENCE [LARGE SCALE GENOMIC DNA]</scope>
    <source>
        <strain evidence="10">ZP60</strain>
    </source>
</reference>
<evidence type="ECO:0000256" key="1">
    <source>
        <dbReference type="ARBA" id="ARBA00001835"/>
    </source>
</evidence>
<comment type="similarity">
    <text evidence="7">Belongs to the endonuclease V family.</text>
</comment>